<dbReference type="AlphaFoldDB" id="A0A4D4M1I7"/>
<dbReference type="EMBL" id="BJHX01000001">
    <property type="protein sequence ID" value="GDY65259.1"/>
    <property type="molecule type" value="Genomic_DNA"/>
</dbReference>
<accession>A0A4D4M1I7</accession>
<proteinExistence type="predicted"/>
<organism evidence="1 2">
    <name type="scientific">Streptomyces avermitilis</name>
    <dbReference type="NCBI Taxonomy" id="33903"/>
    <lineage>
        <taxon>Bacteria</taxon>
        <taxon>Bacillati</taxon>
        <taxon>Actinomycetota</taxon>
        <taxon>Actinomycetes</taxon>
        <taxon>Kitasatosporales</taxon>
        <taxon>Streptomycetaceae</taxon>
        <taxon>Streptomyces</taxon>
    </lineage>
</organism>
<comment type="caution">
    <text evidence="1">The sequence shown here is derived from an EMBL/GenBank/DDBJ whole genome shotgun (WGS) entry which is preliminary data.</text>
</comment>
<gene>
    <name evidence="1" type="ORF">SAV14893_046520</name>
</gene>
<sequence length="49" mass="4724">MGDDTAAGAVIRLADPARAAQVTTYPLVIGVASGAEAGTGVIAGLRSVL</sequence>
<dbReference type="GeneID" id="42527457"/>
<name>A0A4D4M1I7_STRAX</name>
<dbReference type="RefSeq" id="WP_154696736.1">
    <property type="nucleotide sequence ID" value="NZ_BAABTN010000013.1"/>
</dbReference>
<reference evidence="1 2" key="1">
    <citation type="submission" date="2019-04" db="EMBL/GenBank/DDBJ databases">
        <title>Draft genome sequences of Streptomyces avermitilis NBRC 14893.</title>
        <authorList>
            <person name="Komaki H."/>
            <person name="Tamura T."/>
            <person name="Hosoyama A."/>
        </authorList>
    </citation>
    <scope>NUCLEOTIDE SEQUENCE [LARGE SCALE GENOMIC DNA]</scope>
    <source>
        <strain evidence="1 2">NBRC 14893</strain>
    </source>
</reference>
<evidence type="ECO:0000313" key="1">
    <source>
        <dbReference type="EMBL" id="GDY65259.1"/>
    </source>
</evidence>
<dbReference type="Proteomes" id="UP000302139">
    <property type="component" value="Unassembled WGS sequence"/>
</dbReference>
<protein>
    <submittedName>
        <fullName evidence="1">Uncharacterized protein</fullName>
    </submittedName>
</protein>
<evidence type="ECO:0000313" key="2">
    <source>
        <dbReference type="Proteomes" id="UP000302139"/>
    </source>
</evidence>